<dbReference type="Pfam" id="PF02575">
    <property type="entry name" value="YbaB_DNA_bd"/>
    <property type="match status" value="1"/>
</dbReference>
<protein>
    <recommendedName>
        <fullName evidence="9">Nucleoid-associated protein</fullName>
    </recommendedName>
</protein>
<dbReference type="HAMAP" id="MF_00274">
    <property type="entry name" value="DNA_YbaB_EbfC"/>
    <property type="match status" value="1"/>
</dbReference>
<evidence type="ECO:0000256" key="1">
    <source>
        <dbReference type="ARBA" id="ARBA00004229"/>
    </source>
</evidence>
<accession>A0AAW1SIJ0</accession>
<comment type="caution">
    <text evidence="7">The sequence shown here is derived from an EMBL/GenBank/DDBJ whole genome shotgun (WGS) entry which is preliminary data.</text>
</comment>
<dbReference type="PANTHER" id="PTHR33449:SF1">
    <property type="entry name" value="NUCLEOID-ASSOCIATED PROTEIN YBAB"/>
    <property type="match status" value="1"/>
</dbReference>
<sequence length="133" mass="13703">MFGNKGGDGQGGGGNPFAALGNMGNMMESVKKAQQLVQVEAAKAQEELAAAEFDGYSSDETVRVVMSGNQEPKSVDITEEAIASGAENLSMLVTEAMKDAHSKSVEGMKSKMKDMASKLGLGGGANPFGQLGQ</sequence>
<evidence type="ECO:0000256" key="6">
    <source>
        <dbReference type="ARBA" id="ARBA00061665"/>
    </source>
</evidence>
<dbReference type="NCBIfam" id="TIGR00103">
    <property type="entry name" value="DNA_YbaB_EbfC"/>
    <property type="match status" value="1"/>
</dbReference>
<evidence type="ECO:0000256" key="5">
    <source>
        <dbReference type="ARBA" id="ARBA00023125"/>
    </source>
</evidence>
<reference evidence="7 8" key="1">
    <citation type="journal article" date="2024" name="Nat. Commun.">
        <title>Phylogenomics reveals the evolutionary origins of lichenization in chlorophyte algae.</title>
        <authorList>
            <person name="Puginier C."/>
            <person name="Libourel C."/>
            <person name="Otte J."/>
            <person name="Skaloud P."/>
            <person name="Haon M."/>
            <person name="Grisel S."/>
            <person name="Petersen M."/>
            <person name="Berrin J.G."/>
            <person name="Delaux P.M."/>
            <person name="Dal Grande F."/>
            <person name="Keller J."/>
        </authorList>
    </citation>
    <scope>NUCLEOTIDE SEQUENCE [LARGE SCALE GENOMIC DNA]</scope>
    <source>
        <strain evidence="7 8">SAG 245.80</strain>
    </source>
</reference>
<proteinExistence type="inferred from homology"/>
<comment type="similarity">
    <text evidence="6">Belongs to the YbaB/EbfC family.</text>
</comment>
<evidence type="ECO:0000256" key="3">
    <source>
        <dbReference type="ARBA" id="ARBA00022640"/>
    </source>
</evidence>
<dbReference type="InterPro" id="IPR036894">
    <property type="entry name" value="YbaB-like_sf"/>
</dbReference>
<dbReference type="InterPro" id="IPR004401">
    <property type="entry name" value="YbaB/EbfC"/>
</dbReference>
<name>A0AAW1SIJ0_9CHLO</name>
<dbReference type="AlphaFoldDB" id="A0AAW1SIJ0"/>
<evidence type="ECO:0000313" key="8">
    <source>
        <dbReference type="Proteomes" id="UP001445335"/>
    </source>
</evidence>
<dbReference type="Proteomes" id="UP001445335">
    <property type="component" value="Unassembled WGS sequence"/>
</dbReference>
<dbReference type="GO" id="GO:0009507">
    <property type="term" value="C:chloroplast"/>
    <property type="evidence" value="ECO:0007669"/>
    <property type="project" value="UniProtKB-SubCell"/>
</dbReference>
<dbReference type="PANTHER" id="PTHR33449">
    <property type="entry name" value="NUCLEOID-ASSOCIATED PROTEIN YBAB"/>
    <property type="match status" value="1"/>
</dbReference>
<evidence type="ECO:0008006" key="9">
    <source>
        <dbReference type="Google" id="ProtNLM"/>
    </source>
</evidence>
<dbReference type="EMBL" id="JALJOU010000003">
    <property type="protein sequence ID" value="KAK9845364.1"/>
    <property type="molecule type" value="Genomic_DNA"/>
</dbReference>
<dbReference type="Gene3D" id="3.30.1310.10">
    <property type="entry name" value="Nucleoid-associated protein YbaB-like domain"/>
    <property type="match status" value="1"/>
</dbReference>
<gene>
    <name evidence="7" type="ORF">WJX81_004495</name>
</gene>
<dbReference type="SUPFAM" id="SSF82607">
    <property type="entry name" value="YbaB-like"/>
    <property type="match status" value="1"/>
</dbReference>
<keyword evidence="4" id="KW-0809">Transit peptide</keyword>
<keyword evidence="2" id="KW-0150">Chloroplast</keyword>
<keyword evidence="5" id="KW-0238">DNA-binding</keyword>
<dbReference type="GO" id="GO:0003677">
    <property type="term" value="F:DNA binding"/>
    <property type="evidence" value="ECO:0007669"/>
    <property type="project" value="UniProtKB-KW"/>
</dbReference>
<evidence type="ECO:0000256" key="2">
    <source>
        <dbReference type="ARBA" id="ARBA00022528"/>
    </source>
</evidence>
<keyword evidence="8" id="KW-1185">Reference proteome</keyword>
<evidence type="ECO:0000313" key="7">
    <source>
        <dbReference type="EMBL" id="KAK9845364.1"/>
    </source>
</evidence>
<keyword evidence="3" id="KW-0934">Plastid</keyword>
<comment type="subcellular location">
    <subcellularLocation>
        <location evidence="1">Plastid</location>
        <location evidence="1">Chloroplast</location>
    </subcellularLocation>
</comment>
<organism evidence="7 8">
    <name type="scientific">Elliptochloris bilobata</name>
    <dbReference type="NCBI Taxonomy" id="381761"/>
    <lineage>
        <taxon>Eukaryota</taxon>
        <taxon>Viridiplantae</taxon>
        <taxon>Chlorophyta</taxon>
        <taxon>core chlorophytes</taxon>
        <taxon>Trebouxiophyceae</taxon>
        <taxon>Trebouxiophyceae incertae sedis</taxon>
        <taxon>Elliptochloris clade</taxon>
        <taxon>Elliptochloris</taxon>
    </lineage>
</organism>
<evidence type="ECO:0000256" key="4">
    <source>
        <dbReference type="ARBA" id="ARBA00022946"/>
    </source>
</evidence>
<dbReference type="FunFam" id="3.30.1310.10:FF:000004">
    <property type="entry name" value="Nucleoid-associated protein, chloroplastic"/>
    <property type="match status" value="1"/>
</dbReference>